<name>A0A7J5FMU2_PHOVU</name>
<evidence type="ECO:0000256" key="1">
    <source>
        <dbReference type="SAM" id="Phobius"/>
    </source>
</evidence>
<dbReference type="Proteomes" id="UP000470332">
    <property type="component" value="Unassembled WGS sequence"/>
</dbReference>
<protein>
    <submittedName>
        <fullName evidence="2">Uncharacterized protein</fullName>
    </submittedName>
</protein>
<comment type="caution">
    <text evidence="2">The sequence shown here is derived from an EMBL/GenBank/DDBJ whole genome shotgun (WGS) entry which is preliminary data.</text>
</comment>
<proteinExistence type="predicted"/>
<sequence>MEKEEPDKVSAFKIMLYYATGAALLVIPDWLPMKSTARHQENGRCHMAGNRSDSLSLEPVVTLKDFTDILLCQSFFKSKYSKRVFKGS</sequence>
<reference evidence="2 3" key="1">
    <citation type="journal article" date="2019" name="Nat. Med.">
        <title>A library of human gut bacterial isolates paired with longitudinal multiomics data enables mechanistic microbiome research.</title>
        <authorList>
            <person name="Poyet M."/>
            <person name="Groussin M."/>
            <person name="Gibbons S.M."/>
            <person name="Avila-Pacheco J."/>
            <person name="Jiang X."/>
            <person name="Kearney S.M."/>
            <person name="Perrotta A.R."/>
            <person name="Berdy B."/>
            <person name="Zhao S."/>
            <person name="Lieberman T.D."/>
            <person name="Swanson P.K."/>
            <person name="Smith M."/>
            <person name="Roesemann S."/>
            <person name="Alexander J.E."/>
            <person name="Rich S.A."/>
            <person name="Livny J."/>
            <person name="Vlamakis H."/>
            <person name="Clish C."/>
            <person name="Bullock K."/>
            <person name="Deik A."/>
            <person name="Scott J."/>
            <person name="Pierce K.A."/>
            <person name="Xavier R.J."/>
            <person name="Alm E.J."/>
        </authorList>
    </citation>
    <scope>NUCLEOTIDE SEQUENCE [LARGE SCALE GENOMIC DNA]</scope>
    <source>
        <strain evidence="2 3">BIOML-A9</strain>
    </source>
</reference>
<feature type="non-terminal residue" evidence="2">
    <location>
        <position position="88"/>
    </location>
</feature>
<gene>
    <name evidence="2" type="ORF">GAS37_24515</name>
</gene>
<evidence type="ECO:0000313" key="2">
    <source>
        <dbReference type="EMBL" id="KAB3850882.1"/>
    </source>
</evidence>
<dbReference type="AlphaFoldDB" id="A0A7J5FMU2"/>
<evidence type="ECO:0000313" key="3">
    <source>
        <dbReference type="Proteomes" id="UP000470332"/>
    </source>
</evidence>
<keyword evidence="1" id="KW-0812">Transmembrane</keyword>
<accession>A0A7J5FMU2</accession>
<feature type="transmembrane region" description="Helical" evidence="1">
    <location>
        <begin position="12"/>
        <end position="31"/>
    </location>
</feature>
<dbReference type="EMBL" id="WCXA01000156">
    <property type="protein sequence ID" value="KAB3850882.1"/>
    <property type="molecule type" value="Genomic_DNA"/>
</dbReference>
<keyword evidence="1" id="KW-0472">Membrane</keyword>
<organism evidence="2 3">
    <name type="scientific">Phocaeicola vulgatus</name>
    <name type="common">Bacteroides vulgatus</name>
    <dbReference type="NCBI Taxonomy" id="821"/>
    <lineage>
        <taxon>Bacteria</taxon>
        <taxon>Pseudomonadati</taxon>
        <taxon>Bacteroidota</taxon>
        <taxon>Bacteroidia</taxon>
        <taxon>Bacteroidales</taxon>
        <taxon>Bacteroidaceae</taxon>
        <taxon>Phocaeicola</taxon>
    </lineage>
</organism>
<keyword evidence="1" id="KW-1133">Transmembrane helix</keyword>